<reference evidence="4 5" key="1">
    <citation type="submission" date="2019-12" db="EMBL/GenBank/DDBJ databases">
        <authorList>
            <person name="Kun Z."/>
        </authorList>
    </citation>
    <scope>NUCLEOTIDE SEQUENCE [LARGE SCALE GENOMIC DNA]</scope>
    <source>
        <strain evidence="4 5">YIM 123512</strain>
    </source>
</reference>
<protein>
    <submittedName>
        <fullName evidence="4">DUF1906 domain-containing protein</fullName>
    </submittedName>
</protein>
<proteinExistence type="predicted"/>
<keyword evidence="5" id="KW-1185">Reference proteome</keyword>
<organism evidence="4 5">
    <name type="scientific">Nocardioides flavescens</name>
    <dbReference type="NCBI Taxonomy" id="2691959"/>
    <lineage>
        <taxon>Bacteria</taxon>
        <taxon>Bacillati</taxon>
        <taxon>Actinomycetota</taxon>
        <taxon>Actinomycetes</taxon>
        <taxon>Propionibacteriales</taxon>
        <taxon>Nocardioidaceae</taxon>
        <taxon>Nocardioides</taxon>
    </lineage>
</organism>
<evidence type="ECO:0000256" key="1">
    <source>
        <dbReference type="SAM" id="SignalP"/>
    </source>
</evidence>
<dbReference type="InterPro" id="IPR015020">
    <property type="entry name" value="Rv2525c-like_Glyco_Hydro-like"/>
</dbReference>
<feature type="domain" description="Peptidoglycan binding-like" evidence="2">
    <location>
        <begin position="332"/>
        <end position="381"/>
    </location>
</feature>
<dbReference type="Pfam" id="PF01471">
    <property type="entry name" value="PG_binding_1"/>
    <property type="match status" value="2"/>
</dbReference>
<dbReference type="SUPFAM" id="SSF51445">
    <property type="entry name" value="(Trans)glycosidases"/>
    <property type="match status" value="1"/>
</dbReference>
<sequence length="463" mass="48982">MPRRTRLAVLTAVLGAALVGLQPAPAGALGTATTTPTVLAAKATNPVTPGAFTGYGFDQCLTPEQYKMDAWLAASPFRAVGVYTSGASRACRDQPNLTSTWVATQLAKGWEILPITLGPQAFCNPRFPRYGEAVVNGSAGADGSYSAALAQGRAEASTAVAAAQALGIVPGSTLWYDMEGYDSKNTACRESALSFMSGWTQGIKSLGYVSGVYSSAGSGIKDLDDARVLRPGRFTMPDQIWIARWDGVANTSTTYIREDGWRPGGRMKQYKGGHNETWGGVTINIDSNYLELGATTPTAPVTPPTTACNGTQIDLANYSRIKAPTRTAKPDGAQVAALKCLLKQQGLFKGKTKGAWSERLTKAVKKWQKRAGLKKTAMFSRKAWMVLLAAGPTPTLTTGSTGEDVKRLQRTLNAASPRYGLPVTGSYDTATDAAVRTWQAKHGIAATGSLGADSWTLLQAGKR</sequence>
<dbReference type="Proteomes" id="UP000473325">
    <property type="component" value="Unassembled WGS sequence"/>
</dbReference>
<dbReference type="AlphaFoldDB" id="A0A6L7EZN9"/>
<dbReference type="Gene3D" id="1.10.101.10">
    <property type="entry name" value="PGBD-like superfamily/PGBD"/>
    <property type="match status" value="2"/>
</dbReference>
<feature type="signal peptide" evidence="1">
    <location>
        <begin position="1"/>
        <end position="28"/>
    </location>
</feature>
<dbReference type="InterPro" id="IPR002477">
    <property type="entry name" value="Peptidoglycan-bd-like"/>
</dbReference>
<feature type="domain" description="Rv2525c-like glycoside hydrolase-like" evidence="3">
    <location>
        <begin position="70"/>
        <end position="289"/>
    </location>
</feature>
<dbReference type="InterPro" id="IPR017853">
    <property type="entry name" value="GH"/>
</dbReference>
<evidence type="ECO:0000259" key="2">
    <source>
        <dbReference type="Pfam" id="PF01471"/>
    </source>
</evidence>
<dbReference type="SUPFAM" id="SSF47090">
    <property type="entry name" value="PGBD-like"/>
    <property type="match status" value="2"/>
</dbReference>
<dbReference type="InterPro" id="IPR036365">
    <property type="entry name" value="PGBD-like_sf"/>
</dbReference>
<feature type="chain" id="PRO_5026923893" evidence="1">
    <location>
        <begin position="29"/>
        <end position="463"/>
    </location>
</feature>
<dbReference type="Gene3D" id="3.20.20.80">
    <property type="entry name" value="Glycosidases"/>
    <property type="match status" value="1"/>
</dbReference>
<gene>
    <name evidence="4" type="ORF">GRQ65_11075</name>
</gene>
<dbReference type="EMBL" id="WUEK01000006">
    <property type="protein sequence ID" value="MXG90095.1"/>
    <property type="molecule type" value="Genomic_DNA"/>
</dbReference>
<dbReference type="RefSeq" id="WP_160878030.1">
    <property type="nucleotide sequence ID" value="NZ_WUEK01000006.1"/>
</dbReference>
<evidence type="ECO:0000313" key="4">
    <source>
        <dbReference type="EMBL" id="MXG90095.1"/>
    </source>
</evidence>
<feature type="domain" description="Peptidoglycan binding-like" evidence="2">
    <location>
        <begin position="401"/>
        <end position="458"/>
    </location>
</feature>
<dbReference type="Pfam" id="PF08924">
    <property type="entry name" value="Rv2525c_GlyHyd-like"/>
    <property type="match status" value="1"/>
</dbReference>
<comment type="caution">
    <text evidence="4">The sequence shown here is derived from an EMBL/GenBank/DDBJ whole genome shotgun (WGS) entry which is preliminary data.</text>
</comment>
<evidence type="ECO:0000313" key="5">
    <source>
        <dbReference type="Proteomes" id="UP000473325"/>
    </source>
</evidence>
<evidence type="ECO:0000259" key="3">
    <source>
        <dbReference type="Pfam" id="PF08924"/>
    </source>
</evidence>
<accession>A0A6L7EZN9</accession>
<dbReference type="InterPro" id="IPR036366">
    <property type="entry name" value="PGBDSf"/>
</dbReference>
<name>A0A6L7EZN9_9ACTN</name>
<keyword evidence="1" id="KW-0732">Signal</keyword>